<evidence type="ECO:0000259" key="7">
    <source>
        <dbReference type="PROSITE" id="PS50166"/>
    </source>
</evidence>
<sequence>MESILDFSKELDISVLDQVVDTFYKGSGVQQKQAQDVLTKFQEYPDAWQRADQILQFSQNPQTKFIGLSILDRLITRKWKLLPQEQRVGIRNFVVGMIISICQDDSLFHTQKNLINKSDLTLVQILKQEWPQNWPDFIPELIGSSTSSINVCENNMVILKLLSEEVFDFSAEQMTQAKSLHLKTSMSKEFEQIFKFCYEVLEQGSSPSLVVSALESLLRYLHWIPYRYIYESNILVLLSTKFLMSPDTRAITLKCLTEVSSLQIPADNNAIKAQTVLFFQNTLQQIASGVVPISADLRATYSTASGTDQSFLQDLAMFLTTYLTHHRQLLEDASVEDPNLKVLLLNAHQYLIQLSKIEERELFKTTLDYWNNLVASLFQEVQKLPISELNPLMQLSIGSQAINSNSGALNPEFLKRFPLKKHIYDDICSQLRWVIIENMVRPEEVLVVENDEGEIVREFVKESDTIQLYKSEREVLVYLTHLDVIDTEEIMISKLARQIDGSEWSWHNINTLCWAIGSISGTMNEETEKRFVVTVIKDLLALTEKKRGKDNKAVVASNIMYVVGQYPRFLKAHWNFLRTVVLKLFEFMHETHEGVQDMACDTFIKIVQKCKYHFVIQQPRETEPFIQTIIKDIQETTADLQPQQVHTFYKACGLIVSEERNEPERVRLLADLMQLPNMAWDAIVQQSSANPDLLLDPETVKIIANIIKTNVAVCASMGPDFYSQLGYIYYNMLQLYRAVSSMISVQVAKDGLIATKTPKVRGLRTIKKEILKLVEIYTAKSKNLDEVVKVLVEPLLNAVLEDYMNNVPDARDAEVLNCMTTVVHKVGHMIPQGVILILQSVFECTLDMINNDFTEYPEHRVEFYRLLRAINEKSFGALLELPPAAFKLFVDSICWAFKHNDRDVEVNGLQIALDLLKNIEQLNNTQFAVAFYSNFYFVFVSETFYVLTDSDHKSGFSKQSLLLMRLIALVEENKITVPIYQEGSAPQGTSNQVYLNEYLASMLANAFPHLAREQIVNFLTALTSQYRDPIKFNGTLRDFLVQIKEIGGDPTDYLFAEDKEKALSEQQKMDRERAAKVGGLLKPSELDDE</sequence>
<dbReference type="Pfam" id="PF18784">
    <property type="entry name" value="CRM1_repeat_2"/>
    <property type="match status" value="1"/>
</dbReference>
<dbReference type="GO" id="GO:0051170">
    <property type="term" value="P:import into nucleus"/>
    <property type="evidence" value="ECO:0007669"/>
    <property type="project" value="UniProtKB-ARBA"/>
</dbReference>
<dbReference type="GO" id="GO:0005049">
    <property type="term" value="F:nuclear export signal receptor activity"/>
    <property type="evidence" value="ECO:0007669"/>
    <property type="project" value="InterPro"/>
</dbReference>
<keyword evidence="5" id="KW-0539">Nucleus</keyword>
<comment type="caution">
    <text evidence="8">The sequence shown here is derived from an EMBL/GenBank/DDBJ whole genome shotgun (WGS) entry which is preliminary data.</text>
</comment>
<evidence type="ECO:0000256" key="2">
    <source>
        <dbReference type="ARBA" id="ARBA00009466"/>
    </source>
</evidence>
<accession>A0A1Q2ZVV9</accession>
<dbReference type="EMBL" id="BDGX01000008">
    <property type="protein sequence ID" value="GAV47652.1"/>
    <property type="molecule type" value="Genomic_DNA"/>
</dbReference>
<dbReference type="InterPro" id="IPR040485">
    <property type="entry name" value="XPO1_repeat_3"/>
</dbReference>
<evidence type="ECO:0000313" key="9">
    <source>
        <dbReference type="Proteomes" id="UP000187013"/>
    </source>
</evidence>
<gene>
    <name evidence="8" type="ORF">ZYGR_0H04980</name>
</gene>
<protein>
    <recommendedName>
        <fullName evidence="7">Importin N-terminal domain-containing protein</fullName>
    </recommendedName>
</protein>
<evidence type="ECO:0000256" key="5">
    <source>
        <dbReference type="ARBA" id="ARBA00023242"/>
    </source>
</evidence>
<dbReference type="GO" id="GO:0031267">
    <property type="term" value="F:small GTPase binding"/>
    <property type="evidence" value="ECO:0007669"/>
    <property type="project" value="InterPro"/>
</dbReference>
<dbReference type="eggNOG" id="KOG2020">
    <property type="taxonomic scope" value="Eukaryota"/>
</dbReference>
<dbReference type="InterPro" id="IPR001494">
    <property type="entry name" value="Importin-beta_N"/>
</dbReference>
<evidence type="ECO:0000256" key="4">
    <source>
        <dbReference type="ARBA" id="ARBA00022927"/>
    </source>
</evidence>
<dbReference type="SMART" id="SM01102">
    <property type="entry name" value="CRM1_C"/>
    <property type="match status" value="1"/>
</dbReference>
<feature type="region of interest" description="Disordered" evidence="6">
    <location>
        <begin position="1065"/>
        <end position="1089"/>
    </location>
</feature>
<dbReference type="InterPro" id="IPR016024">
    <property type="entry name" value="ARM-type_fold"/>
</dbReference>
<dbReference type="GO" id="GO:0000055">
    <property type="term" value="P:ribosomal large subunit export from nucleus"/>
    <property type="evidence" value="ECO:0007669"/>
    <property type="project" value="TreeGrafter"/>
</dbReference>
<dbReference type="InterPro" id="IPR041123">
    <property type="entry name" value="CRM1_repeat"/>
</dbReference>
<dbReference type="GO" id="GO:0000056">
    <property type="term" value="P:ribosomal small subunit export from nucleus"/>
    <property type="evidence" value="ECO:0007669"/>
    <property type="project" value="TreeGrafter"/>
</dbReference>
<dbReference type="Pfam" id="PF18777">
    <property type="entry name" value="CRM1_repeat"/>
    <property type="match status" value="1"/>
</dbReference>
<dbReference type="PROSITE" id="PS50166">
    <property type="entry name" value="IMPORTIN_B_NT"/>
    <property type="match status" value="1"/>
</dbReference>
<dbReference type="Gene3D" id="1.25.10.10">
    <property type="entry name" value="Leucine-rich Repeat Variant"/>
    <property type="match status" value="1"/>
</dbReference>
<dbReference type="SMART" id="SM00913">
    <property type="entry name" value="IBN_N"/>
    <property type="match status" value="1"/>
</dbReference>
<dbReference type="InterPro" id="IPR041235">
    <property type="entry name" value="Exp1_repeat_2"/>
</dbReference>
<dbReference type="InterPro" id="IPR014877">
    <property type="entry name" value="XPO1_C_dom"/>
</dbReference>
<comment type="similarity">
    <text evidence="2">Belongs to the exportin family.</text>
</comment>
<dbReference type="InterPro" id="IPR011989">
    <property type="entry name" value="ARM-like"/>
</dbReference>
<feature type="compositionally biased region" description="Basic and acidic residues" evidence="6">
    <location>
        <begin position="1065"/>
        <end position="1075"/>
    </location>
</feature>
<dbReference type="Proteomes" id="UP000187013">
    <property type="component" value="Unassembled WGS sequence"/>
</dbReference>
<evidence type="ECO:0000256" key="6">
    <source>
        <dbReference type="SAM" id="MobiDB-lite"/>
    </source>
</evidence>
<dbReference type="AlphaFoldDB" id="A0A1Q2ZVV9"/>
<dbReference type="GO" id="GO:0005737">
    <property type="term" value="C:cytoplasm"/>
    <property type="evidence" value="ECO:0007669"/>
    <property type="project" value="TreeGrafter"/>
</dbReference>
<proteinExistence type="inferred from homology"/>
<feature type="domain" description="Importin N-terminal" evidence="7">
    <location>
        <begin position="34"/>
        <end position="100"/>
    </location>
</feature>
<dbReference type="GO" id="GO:0006611">
    <property type="term" value="P:protein export from nucleus"/>
    <property type="evidence" value="ECO:0007669"/>
    <property type="project" value="InterPro"/>
</dbReference>
<dbReference type="Pfam" id="PF08389">
    <property type="entry name" value="Xpo1"/>
    <property type="match status" value="1"/>
</dbReference>
<keyword evidence="4" id="KW-0653">Protein transport</keyword>
<dbReference type="PANTHER" id="PTHR11223">
    <property type="entry name" value="EXPORTIN 1/5"/>
    <property type="match status" value="1"/>
</dbReference>
<dbReference type="FunFam" id="1.25.10.10:FF:000490">
    <property type="entry name" value="CRM1p Major karyopherin"/>
    <property type="match status" value="1"/>
</dbReference>
<dbReference type="InterPro" id="IPR045065">
    <property type="entry name" value="XPO1/5"/>
</dbReference>
<evidence type="ECO:0000256" key="3">
    <source>
        <dbReference type="ARBA" id="ARBA00022448"/>
    </source>
</evidence>
<dbReference type="PANTHER" id="PTHR11223:SF2">
    <property type="entry name" value="EXPORTIN-1"/>
    <property type="match status" value="1"/>
</dbReference>
<reference evidence="8 9" key="1">
    <citation type="submission" date="2016-08" db="EMBL/GenBank/DDBJ databases">
        <title>Draft genome sequence of allopolyploid Zygosaccharomyces rouxii.</title>
        <authorList>
            <person name="Watanabe J."/>
            <person name="Uehara K."/>
            <person name="Mogi Y."/>
            <person name="Tsukioka Y."/>
        </authorList>
    </citation>
    <scope>NUCLEOTIDE SEQUENCE [LARGE SCALE GENOMIC DNA]</scope>
    <source>
        <strain evidence="8 9">NBRC 110957</strain>
    </source>
</reference>
<dbReference type="OrthoDB" id="27218at2759"/>
<dbReference type="Pfam" id="PF08767">
    <property type="entry name" value="CRM1_C"/>
    <property type="match status" value="1"/>
</dbReference>
<dbReference type="SUPFAM" id="SSF48371">
    <property type="entry name" value="ARM repeat"/>
    <property type="match status" value="2"/>
</dbReference>
<organism evidence="8 9">
    <name type="scientific">Zygosaccharomyces rouxii</name>
    <dbReference type="NCBI Taxonomy" id="4956"/>
    <lineage>
        <taxon>Eukaryota</taxon>
        <taxon>Fungi</taxon>
        <taxon>Dikarya</taxon>
        <taxon>Ascomycota</taxon>
        <taxon>Saccharomycotina</taxon>
        <taxon>Saccharomycetes</taxon>
        <taxon>Saccharomycetales</taxon>
        <taxon>Saccharomycetaceae</taxon>
        <taxon>Zygosaccharomyces</taxon>
    </lineage>
</organism>
<comment type="subcellular location">
    <subcellularLocation>
        <location evidence="1">Nucleus</location>
    </subcellularLocation>
</comment>
<dbReference type="InterPro" id="IPR013598">
    <property type="entry name" value="Exportin-1/Importin-b-like"/>
</dbReference>
<dbReference type="Pfam" id="PF03810">
    <property type="entry name" value="IBN_N"/>
    <property type="match status" value="1"/>
</dbReference>
<evidence type="ECO:0000313" key="8">
    <source>
        <dbReference type="EMBL" id="GAV47652.1"/>
    </source>
</evidence>
<dbReference type="GO" id="GO:0005634">
    <property type="term" value="C:nucleus"/>
    <property type="evidence" value="ECO:0007669"/>
    <property type="project" value="UniProtKB-SubCell"/>
</dbReference>
<evidence type="ECO:0000256" key="1">
    <source>
        <dbReference type="ARBA" id="ARBA00004123"/>
    </source>
</evidence>
<name>A0A1Q2ZVV9_ZYGRO</name>
<keyword evidence="3" id="KW-0813">Transport</keyword>
<dbReference type="Pfam" id="PF18787">
    <property type="entry name" value="CRM1_repeat_3"/>
    <property type="match status" value="1"/>
</dbReference>